<dbReference type="InterPro" id="IPR011701">
    <property type="entry name" value="MFS"/>
</dbReference>
<feature type="transmembrane region" description="Helical" evidence="7">
    <location>
        <begin position="438"/>
        <end position="464"/>
    </location>
</feature>
<feature type="transmembrane region" description="Helical" evidence="7">
    <location>
        <begin position="163"/>
        <end position="183"/>
    </location>
</feature>
<feature type="transmembrane region" description="Helical" evidence="7">
    <location>
        <begin position="227"/>
        <end position="244"/>
    </location>
</feature>
<protein>
    <submittedName>
        <fullName evidence="9">Riboflavin transporter RibZ</fullName>
    </submittedName>
</protein>
<feature type="transmembrane region" description="Helical" evidence="7">
    <location>
        <begin position="328"/>
        <end position="347"/>
    </location>
</feature>
<keyword evidence="6 7" id="KW-0472">Membrane</keyword>
<feature type="transmembrane region" description="Helical" evidence="7">
    <location>
        <begin position="300"/>
        <end position="321"/>
    </location>
</feature>
<evidence type="ECO:0000256" key="7">
    <source>
        <dbReference type="SAM" id="Phobius"/>
    </source>
</evidence>
<dbReference type="InterPro" id="IPR005829">
    <property type="entry name" value="Sugar_transporter_CS"/>
</dbReference>
<evidence type="ECO:0000256" key="6">
    <source>
        <dbReference type="ARBA" id="ARBA00023136"/>
    </source>
</evidence>
<feature type="transmembrane region" description="Helical" evidence="7">
    <location>
        <begin position="353"/>
        <end position="372"/>
    </location>
</feature>
<dbReference type="EMBL" id="CP101637">
    <property type="protein sequence ID" value="WMT82984.1"/>
    <property type="molecule type" value="Genomic_DNA"/>
</dbReference>
<feature type="transmembrane region" description="Helical" evidence="7">
    <location>
        <begin position="195"/>
        <end position="215"/>
    </location>
</feature>
<gene>
    <name evidence="9" type="primary">ribZ</name>
    <name evidence="9" type="ORF">TEMA_34820</name>
</gene>
<evidence type="ECO:0000256" key="5">
    <source>
        <dbReference type="ARBA" id="ARBA00022989"/>
    </source>
</evidence>
<dbReference type="Pfam" id="PF07690">
    <property type="entry name" value="MFS_1"/>
    <property type="match status" value="2"/>
</dbReference>
<evidence type="ECO:0000256" key="3">
    <source>
        <dbReference type="ARBA" id="ARBA00022475"/>
    </source>
</evidence>
<sequence>MKNDNYKWIALSCTSMGALVSVMSASTLMIALPDIMKSLNASMGTLTWILMGYMLVLTILVPSIGRVADMFGRKKLYVGGFTVFTIASLLCSFSNSGLQLLIYRLIQGVGASFMVANSTAIVTDAFPKNELGKALGINSMFISIGSVIGPILGGFLADIGWRYIFYINIPIGIIGTIWSAAQLKEINTYDKNERFDWLGTITFTISMLSLLIALTLGGFNGWSDKEVIALFIVSFISMIAFFNMENKIEAHLMDMGLFKNRILAFAYASNLFNGIARGAVTFLMVFYFQGIKGIDPMMSGILLTPFAVAMLIIAPISGMLSDKYDSRILSSLGLLISAVGLIGLIKINANTSITQLIIWMFIMGVGSGFFFSPNTNSIMGAVPVYKRGIASGVRTMVTNAGNVLSIAISMAILSTSISPKVMSGLFLGTQIGSKGIEVSGFVSGLSIVFTISFIFSIIAAIMSYMRGPALKWKENN</sequence>
<dbReference type="PANTHER" id="PTHR42718">
    <property type="entry name" value="MAJOR FACILITATOR SUPERFAMILY MULTIDRUG TRANSPORTER MFSC"/>
    <property type="match status" value="1"/>
</dbReference>
<dbReference type="InterPro" id="IPR036259">
    <property type="entry name" value="MFS_trans_sf"/>
</dbReference>
<dbReference type="Gene3D" id="1.20.1250.20">
    <property type="entry name" value="MFS general substrate transporter like domains"/>
    <property type="match status" value="1"/>
</dbReference>
<dbReference type="SUPFAM" id="SSF103473">
    <property type="entry name" value="MFS general substrate transporter"/>
    <property type="match status" value="1"/>
</dbReference>
<dbReference type="InterPro" id="IPR004638">
    <property type="entry name" value="EmrB-like"/>
</dbReference>
<feature type="transmembrane region" description="Helical" evidence="7">
    <location>
        <begin position="45"/>
        <end position="64"/>
    </location>
</feature>
<keyword evidence="4 7" id="KW-0812">Transmembrane</keyword>
<dbReference type="PROSITE" id="PS00216">
    <property type="entry name" value="SUGAR_TRANSPORT_1"/>
    <property type="match status" value="1"/>
</dbReference>
<dbReference type="Proteomes" id="UP001235030">
    <property type="component" value="Chromosome"/>
</dbReference>
<evidence type="ECO:0000256" key="4">
    <source>
        <dbReference type="ARBA" id="ARBA00022692"/>
    </source>
</evidence>
<dbReference type="CDD" id="cd17321">
    <property type="entry name" value="MFS_MMR_MDR_like"/>
    <property type="match status" value="1"/>
</dbReference>
<reference evidence="9 10" key="1">
    <citation type="submission" date="2022-07" db="EMBL/GenBank/DDBJ databases">
        <title>Genome sequence of Terrisporobacter mayombei DSM6539.</title>
        <authorList>
            <person name="Boeer T."/>
            <person name="Bengelsdorf F.R."/>
            <person name="Daniel R."/>
            <person name="Poehlein A."/>
        </authorList>
    </citation>
    <scope>NUCLEOTIDE SEQUENCE [LARGE SCALE GENOMIC DNA]</scope>
    <source>
        <strain evidence="9 10">DSM 6539</strain>
    </source>
</reference>
<name>A0ABY9Q6K3_9FIRM</name>
<keyword evidence="3" id="KW-1003">Cell membrane</keyword>
<keyword evidence="2" id="KW-0813">Transport</keyword>
<feature type="transmembrane region" description="Helical" evidence="7">
    <location>
        <begin position="76"/>
        <end position="95"/>
    </location>
</feature>
<dbReference type="RefSeq" id="WP_228105280.1">
    <property type="nucleotide sequence ID" value="NZ_CP101637.1"/>
</dbReference>
<dbReference type="NCBIfam" id="TIGR00711">
    <property type="entry name" value="efflux_EmrB"/>
    <property type="match status" value="1"/>
</dbReference>
<evidence type="ECO:0000259" key="8">
    <source>
        <dbReference type="PROSITE" id="PS50850"/>
    </source>
</evidence>
<evidence type="ECO:0000313" key="9">
    <source>
        <dbReference type="EMBL" id="WMT82984.1"/>
    </source>
</evidence>
<feature type="transmembrane region" description="Helical" evidence="7">
    <location>
        <begin position="135"/>
        <end position="157"/>
    </location>
</feature>
<dbReference type="InterPro" id="IPR020846">
    <property type="entry name" value="MFS_dom"/>
</dbReference>
<evidence type="ECO:0000313" key="10">
    <source>
        <dbReference type="Proteomes" id="UP001235030"/>
    </source>
</evidence>
<dbReference type="PRINTS" id="PR01036">
    <property type="entry name" value="TCRTETB"/>
</dbReference>
<feature type="transmembrane region" description="Helical" evidence="7">
    <location>
        <begin position="393"/>
        <end position="418"/>
    </location>
</feature>
<comment type="subcellular location">
    <subcellularLocation>
        <location evidence="1">Cell membrane</location>
        <topology evidence="1">Multi-pass membrane protein</topology>
    </subcellularLocation>
</comment>
<dbReference type="PANTHER" id="PTHR42718:SF46">
    <property type="entry name" value="BLR6921 PROTEIN"/>
    <property type="match status" value="1"/>
</dbReference>
<evidence type="ECO:0000256" key="1">
    <source>
        <dbReference type="ARBA" id="ARBA00004651"/>
    </source>
</evidence>
<feature type="transmembrane region" description="Helical" evidence="7">
    <location>
        <begin position="265"/>
        <end position="288"/>
    </location>
</feature>
<organism evidence="9 10">
    <name type="scientific">Terrisporobacter mayombei</name>
    <dbReference type="NCBI Taxonomy" id="1541"/>
    <lineage>
        <taxon>Bacteria</taxon>
        <taxon>Bacillati</taxon>
        <taxon>Bacillota</taxon>
        <taxon>Clostridia</taxon>
        <taxon>Peptostreptococcales</taxon>
        <taxon>Peptostreptococcaceae</taxon>
        <taxon>Terrisporobacter</taxon>
    </lineage>
</organism>
<evidence type="ECO:0000256" key="2">
    <source>
        <dbReference type="ARBA" id="ARBA00022448"/>
    </source>
</evidence>
<dbReference type="Gene3D" id="1.20.1720.10">
    <property type="entry name" value="Multidrug resistance protein D"/>
    <property type="match status" value="1"/>
</dbReference>
<accession>A0ABY9Q6K3</accession>
<keyword evidence="10" id="KW-1185">Reference proteome</keyword>
<feature type="domain" description="Major facilitator superfamily (MFS) profile" evidence="8">
    <location>
        <begin position="10"/>
        <end position="471"/>
    </location>
</feature>
<keyword evidence="5 7" id="KW-1133">Transmembrane helix</keyword>
<proteinExistence type="predicted"/>
<feature type="transmembrane region" description="Helical" evidence="7">
    <location>
        <begin position="9"/>
        <end position="33"/>
    </location>
</feature>
<dbReference type="PROSITE" id="PS50850">
    <property type="entry name" value="MFS"/>
    <property type="match status" value="1"/>
</dbReference>